<keyword evidence="1" id="KW-0808">Transferase</keyword>
<dbReference type="InterPro" id="IPR050065">
    <property type="entry name" value="GlmU-like"/>
</dbReference>
<reference evidence="5 6" key="1">
    <citation type="submission" date="2014-11" db="EMBL/GenBank/DDBJ databases">
        <title>Complete Genome Sequence of Pseudoalteromonas sp. Strain OCN003 Isolated from Kaneohe Bay, Oahu, Hawaii.</title>
        <authorList>
            <person name="Beurmann S."/>
            <person name="Videau P."/>
            <person name="Ushijima B."/>
            <person name="Smith A.M."/>
            <person name="Aeby G.S."/>
            <person name="Callahan S.M."/>
            <person name="Belcaid M."/>
        </authorList>
    </citation>
    <scope>NUCLEOTIDE SEQUENCE [LARGE SCALE GENOMIC DNA]</scope>
    <source>
        <strain evidence="5 6">OCN003</strain>
    </source>
</reference>
<dbReference type="PANTHER" id="PTHR43584:SF8">
    <property type="entry name" value="N-ACETYLMURAMATE ALPHA-1-PHOSPHATE URIDYLYLTRANSFERASE"/>
    <property type="match status" value="1"/>
</dbReference>
<accession>A0A0A7EJV1</accession>
<keyword evidence="3" id="KW-0460">Magnesium</keyword>
<dbReference type="GO" id="GO:0016779">
    <property type="term" value="F:nucleotidyltransferase activity"/>
    <property type="evidence" value="ECO:0007669"/>
    <property type="project" value="UniProtKB-KW"/>
</dbReference>
<feature type="domain" description="MobA-like NTP transferase" evidence="4">
    <location>
        <begin position="9"/>
        <end position="61"/>
    </location>
</feature>
<dbReference type="SUPFAM" id="SSF53448">
    <property type="entry name" value="Nucleotide-diphospho-sugar transferases"/>
    <property type="match status" value="1"/>
</dbReference>
<sequence>MEPSNVSLVILAGGLGRRFGGNKQLAEVPGIGKTLLELSIQDAFDAGIRHLVLVINSTIKHAVETQILPRLNSKLTVELAIQSIADVPPHYAAKSLDRQKPWGTGHALLAAKPYVKSHCVVITADDYYGKHAFSTLLGGWQDNGSWRLLGYPLASTLTEQGGVNRGICQLNGFLLNDITEVLNIDADLNGETVSGDRVSLVPEAYASMTIWALGFDIFNQLEDGFIDFLKDDDSAIKGEFFLPDQIQYLIANQGQIVELLPAKDKWLGVTYSDDLDRVATQLNE</sequence>
<keyword evidence="6" id="KW-1185">Reference proteome</keyword>
<evidence type="ECO:0000256" key="3">
    <source>
        <dbReference type="ARBA" id="ARBA00022842"/>
    </source>
</evidence>
<dbReference type="HOGENOM" id="CLU_077108_0_0_6"/>
<proteinExistence type="predicted"/>
<organism evidence="5 6">
    <name type="scientific">Pseudoalteromonas piratica</name>
    <dbReference type="NCBI Taxonomy" id="1348114"/>
    <lineage>
        <taxon>Bacteria</taxon>
        <taxon>Pseudomonadati</taxon>
        <taxon>Pseudomonadota</taxon>
        <taxon>Gammaproteobacteria</taxon>
        <taxon>Alteromonadales</taxon>
        <taxon>Pseudoalteromonadaceae</taxon>
        <taxon>Pseudoalteromonas</taxon>
    </lineage>
</organism>
<keyword evidence="2" id="KW-0548">Nucleotidyltransferase</keyword>
<dbReference type="EMBL" id="CP009888">
    <property type="protein sequence ID" value="AIY66227.1"/>
    <property type="molecule type" value="Genomic_DNA"/>
</dbReference>
<gene>
    <name evidence="5" type="ORF">OM33_00160</name>
</gene>
<dbReference type="eggNOG" id="COG1208">
    <property type="taxonomic scope" value="Bacteria"/>
</dbReference>
<dbReference type="AlphaFoldDB" id="A0A0A7EJV1"/>
<evidence type="ECO:0000256" key="2">
    <source>
        <dbReference type="ARBA" id="ARBA00022695"/>
    </source>
</evidence>
<dbReference type="Gene3D" id="3.90.550.10">
    <property type="entry name" value="Spore Coat Polysaccharide Biosynthesis Protein SpsA, Chain A"/>
    <property type="match status" value="1"/>
</dbReference>
<dbReference type="Pfam" id="PF12804">
    <property type="entry name" value="NTP_transf_3"/>
    <property type="match status" value="1"/>
</dbReference>
<evidence type="ECO:0000259" key="4">
    <source>
        <dbReference type="Pfam" id="PF12804"/>
    </source>
</evidence>
<dbReference type="Proteomes" id="UP000030341">
    <property type="component" value="Chromosome 1"/>
</dbReference>
<evidence type="ECO:0000256" key="1">
    <source>
        <dbReference type="ARBA" id="ARBA00022679"/>
    </source>
</evidence>
<dbReference type="KEGG" id="pseo:OM33_00160"/>
<evidence type="ECO:0000313" key="6">
    <source>
        <dbReference type="Proteomes" id="UP000030341"/>
    </source>
</evidence>
<dbReference type="InterPro" id="IPR025877">
    <property type="entry name" value="MobA-like_NTP_Trfase"/>
</dbReference>
<dbReference type="STRING" id="1348114.OM33_00160"/>
<dbReference type="PANTHER" id="PTHR43584">
    <property type="entry name" value="NUCLEOTIDYL TRANSFERASE"/>
    <property type="match status" value="1"/>
</dbReference>
<evidence type="ECO:0000313" key="5">
    <source>
        <dbReference type="EMBL" id="AIY66227.1"/>
    </source>
</evidence>
<protein>
    <recommendedName>
        <fullName evidence="4">MobA-like NTP transferase domain-containing protein</fullName>
    </recommendedName>
</protein>
<name>A0A0A7EJV1_9GAMM</name>
<dbReference type="InterPro" id="IPR029044">
    <property type="entry name" value="Nucleotide-diphossugar_trans"/>
</dbReference>